<dbReference type="HOGENOM" id="CLU_1682667_0_0_2"/>
<dbReference type="EMBL" id="FR746099">
    <property type="protein sequence ID" value="CCC39643.1"/>
    <property type="molecule type" value="Genomic_DNA"/>
</dbReference>
<sequence length="156" mass="16961">MNINHRYIIAGVLFIAIIITGTTAYDSITADRSVDISVVENEDAYLAIETQDLENESVVSAFTFTNNLNRDADLSVEVTDSIPKSGASVVNITVGESSDERETGEGIAISDGETAELNIECSDASKSYDIGLRIILKTTDIKIDVERKYTLECDNT</sequence>
<reference evidence="1 2" key="1">
    <citation type="journal article" date="2011" name="PLoS ONE">
        <title>Haloquadratum walsbyi: limited diversity in a global pond.</title>
        <authorList>
            <person name="Dyall-Smith M."/>
            <person name="Pfeiffer F."/>
            <person name="Klee K."/>
            <person name="Palm P."/>
            <person name="Gross K."/>
            <person name="Schuster S.C."/>
            <person name="Rampp M."/>
            <person name="Oesterhelt D."/>
        </authorList>
    </citation>
    <scope>NUCLEOTIDE SEQUENCE [LARGE SCALE GENOMIC DNA]</scope>
    <source>
        <strain evidence="2">DSM 16854 / JCM 12705 / C23</strain>
    </source>
</reference>
<dbReference type="AlphaFoldDB" id="G0LGU1"/>
<dbReference type="GeneID" id="12446398"/>
<gene>
    <name evidence="1" type="ordered locus">Hqrw_1709</name>
</gene>
<evidence type="ECO:0000313" key="2">
    <source>
        <dbReference type="Proteomes" id="UP000007954"/>
    </source>
</evidence>
<organism evidence="1 2">
    <name type="scientific">Haloquadratum walsbyi (strain DSM 16854 / JCM 12705 / C23)</name>
    <dbReference type="NCBI Taxonomy" id="768065"/>
    <lineage>
        <taxon>Archaea</taxon>
        <taxon>Methanobacteriati</taxon>
        <taxon>Methanobacteriota</taxon>
        <taxon>Stenosarchaea group</taxon>
        <taxon>Halobacteria</taxon>
        <taxon>Halobacteriales</taxon>
        <taxon>Haloferacaceae</taxon>
        <taxon>Haloquadratum</taxon>
    </lineage>
</organism>
<name>G0LGU1_HALWC</name>
<accession>G0LGU1</accession>
<dbReference type="RefSeq" id="WP_014555458.1">
    <property type="nucleotide sequence ID" value="NC_017459.1"/>
</dbReference>
<protein>
    <submittedName>
        <fullName evidence="1">Uncharacterized protein</fullName>
    </submittedName>
</protein>
<dbReference type="KEGG" id="hwc:Hqrw_1709"/>
<dbReference type="Proteomes" id="UP000007954">
    <property type="component" value="Chromosome"/>
</dbReference>
<evidence type="ECO:0000313" key="1">
    <source>
        <dbReference type="EMBL" id="CCC39643.1"/>
    </source>
</evidence>
<proteinExistence type="predicted"/>